<evidence type="ECO:0000256" key="3">
    <source>
        <dbReference type="ARBA" id="ARBA00022448"/>
    </source>
</evidence>
<dbReference type="SUPFAM" id="SSF53807">
    <property type="entry name" value="Helical backbone' metal receptor"/>
    <property type="match status" value="1"/>
</dbReference>
<comment type="caution">
    <text evidence="8">The sequence shown here is derived from an EMBL/GenBank/DDBJ whole genome shotgun (WGS) entry which is preliminary data.</text>
</comment>
<evidence type="ECO:0000313" key="9">
    <source>
        <dbReference type="Proteomes" id="UP000242470"/>
    </source>
</evidence>
<dbReference type="PROSITE" id="PS51257">
    <property type="entry name" value="PROKAR_LIPOPROTEIN"/>
    <property type="match status" value="1"/>
</dbReference>
<dbReference type="GO" id="GO:0030288">
    <property type="term" value="C:outer membrane-bounded periplasmic space"/>
    <property type="evidence" value="ECO:0007669"/>
    <property type="project" value="TreeGrafter"/>
</dbReference>
<proteinExistence type="inferred from homology"/>
<feature type="compositionally biased region" description="Basic and acidic residues" evidence="5">
    <location>
        <begin position="23"/>
        <end position="42"/>
    </location>
</feature>
<evidence type="ECO:0000259" key="7">
    <source>
        <dbReference type="PROSITE" id="PS50983"/>
    </source>
</evidence>
<dbReference type="RefSeq" id="WP_059106965.1">
    <property type="nucleotide sequence ID" value="NZ_AP024589.1"/>
</dbReference>
<reference evidence="8 9" key="1">
    <citation type="submission" date="2017-08" db="EMBL/GenBank/DDBJ databases">
        <title>Draft genome sequences of 64 type strains of genus Staph aureus.</title>
        <authorList>
            <person name="Cole K."/>
            <person name="Golubchik T."/>
            <person name="Russell J."/>
            <person name="Foster D."/>
            <person name="Llewelyn M."/>
            <person name="Wilson D."/>
            <person name="Crook D."/>
            <person name="Paul J."/>
        </authorList>
    </citation>
    <scope>NUCLEOTIDE SEQUENCE [LARGE SCALE GENOMIC DNA]</scope>
    <source>
        <strain evidence="8 9">NCTC 12101</strain>
    </source>
</reference>
<feature type="region of interest" description="Disordered" evidence="5">
    <location>
        <begin position="22"/>
        <end position="46"/>
    </location>
</feature>
<organism evidence="8 9">
    <name type="scientific">Staphylococcus auricularis</name>
    <dbReference type="NCBI Taxonomy" id="29379"/>
    <lineage>
        <taxon>Bacteria</taxon>
        <taxon>Bacillati</taxon>
        <taxon>Bacillota</taxon>
        <taxon>Bacilli</taxon>
        <taxon>Bacillales</taxon>
        <taxon>Staphylococcaceae</taxon>
        <taxon>Staphylococcus</taxon>
    </lineage>
</organism>
<evidence type="ECO:0000256" key="1">
    <source>
        <dbReference type="ARBA" id="ARBA00004196"/>
    </source>
</evidence>
<feature type="chain" id="PRO_5042998468" evidence="6">
    <location>
        <begin position="25"/>
        <end position="307"/>
    </location>
</feature>
<accession>A0AAP8PPV0</accession>
<dbReference type="AlphaFoldDB" id="A0AAP8PPV0"/>
<sequence>MKKVLGFILCLVLILAACSNNSNDKEKSEDTKESKSEMKTFKQADGSEIEIPKDPKRIVVLHPTYIGALVKFGHKPVAIVDFVKQNKTLDEATKDIKRIGQGDIEQVTEAKPDLIITTKEDKNANKLKKIAPTVLMDAMKSDYKQSTKTLGEIVNEKDKAEQWIHDWENKLAKDKDELGDKVKGKTISVIQETPKGITAFGTNHGRGTEIVYDGYGMKQPDRLAEETKNAYMVTPSEEQLAEYTGDYIILGTTGPKPEFTQKENWNNLEAVKNNHVIDMDLSNTQYNDPLSLEKQRDIVFKQLKEMN</sequence>
<evidence type="ECO:0000256" key="2">
    <source>
        <dbReference type="ARBA" id="ARBA00008814"/>
    </source>
</evidence>
<dbReference type="InterPro" id="IPR002491">
    <property type="entry name" value="ABC_transptr_periplasmic_BD"/>
</dbReference>
<comment type="similarity">
    <text evidence="2">Belongs to the bacterial solute-binding protein 8 family.</text>
</comment>
<name>A0AAP8PPV0_9STAP</name>
<feature type="domain" description="Fe/B12 periplasmic-binding" evidence="7">
    <location>
        <begin position="57"/>
        <end position="307"/>
    </location>
</feature>
<dbReference type="EMBL" id="PPQW01000020">
    <property type="protein sequence ID" value="PNZ68155.1"/>
    <property type="molecule type" value="Genomic_DNA"/>
</dbReference>
<dbReference type="GeneID" id="64981023"/>
<dbReference type="PROSITE" id="PS50983">
    <property type="entry name" value="FE_B12_PBP"/>
    <property type="match status" value="1"/>
</dbReference>
<evidence type="ECO:0000256" key="6">
    <source>
        <dbReference type="SAM" id="SignalP"/>
    </source>
</evidence>
<dbReference type="PANTHER" id="PTHR30532:SF26">
    <property type="entry name" value="IRON(3+)-HYDROXAMATE-BINDING PROTEIN FHUD"/>
    <property type="match status" value="1"/>
</dbReference>
<dbReference type="Proteomes" id="UP000242470">
    <property type="component" value="Unassembled WGS sequence"/>
</dbReference>
<protein>
    <submittedName>
        <fullName evidence="8">Ferrichrome ABC transporter substrate-binding protein</fullName>
    </submittedName>
</protein>
<dbReference type="GO" id="GO:1901678">
    <property type="term" value="P:iron coordination entity transport"/>
    <property type="evidence" value="ECO:0007669"/>
    <property type="project" value="UniProtKB-ARBA"/>
</dbReference>
<keyword evidence="3" id="KW-0813">Transport</keyword>
<dbReference type="Pfam" id="PF01497">
    <property type="entry name" value="Peripla_BP_2"/>
    <property type="match status" value="1"/>
</dbReference>
<comment type="subcellular location">
    <subcellularLocation>
        <location evidence="1">Cell envelope</location>
    </subcellularLocation>
</comment>
<feature type="signal peptide" evidence="6">
    <location>
        <begin position="1"/>
        <end position="24"/>
    </location>
</feature>
<evidence type="ECO:0000256" key="5">
    <source>
        <dbReference type="SAM" id="MobiDB-lite"/>
    </source>
</evidence>
<evidence type="ECO:0000256" key="4">
    <source>
        <dbReference type="ARBA" id="ARBA00022729"/>
    </source>
</evidence>
<dbReference type="InterPro" id="IPR051313">
    <property type="entry name" value="Bact_iron-sidero_bind"/>
</dbReference>
<dbReference type="Gene3D" id="3.40.50.1980">
    <property type="entry name" value="Nitrogenase molybdenum iron protein domain"/>
    <property type="match status" value="2"/>
</dbReference>
<keyword evidence="4 6" id="KW-0732">Signal</keyword>
<dbReference type="PANTHER" id="PTHR30532">
    <property type="entry name" value="IRON III DICITRATE-BINDING PERIPLASMIC PROTEIN"/>
    <property type="match status" value="1"/>
</dbReference>
<evidence type="ECO:0000313" key="8">
    <source>
        <dbReference type="EMBL" id="PNZ68155.1"/>
    </source>
</evidence>
<gene>
    <name evidence="8" type="ORF">CD158_03950</name>
</gene>